<feature type="domain" description="Core-binding (CB)" evidence="6">
    <location>
        <begin position="73"/>
        <end position="164"/>
    </location>
</feature>
<evidence type="ECO:0000259" key="6">
    <source>
        <dbReference type="PROSITE" id="PS51900"/>
    </source>
</evidence>
<dbReference type="PANTHER" id="PTHR30349:SF91">
    <property type="entry name" value="INTA PROTEIN"/>
    <property type="match status" value="1"/>
</dbReference>
<sequence>MTSYQRRGDNSFLLVVEAGYDAKGKRKKRTRTIRIDDKALLKTKRKLENYLQKELVSFQMEVESSEYIAPEKRSFHEFARDWKEKYANKTLALRTRQNYEEKLKNYIIPYFGHKRISDIKPIHVVNFMDETSKPGAAKYAKKGLSDSSMYEIDKTLRVIFNKAVEWQVIKVSPMKDLSRPKIRKKEMNYLEPEEVGKLFYALESEPPAWRMYFLTATVGGLRRGEVIALQWSDIDFENGEIIVKYSIPTFEKGEPHIKSTKTDERSRHVTMPQWYMNELNQFKRKWLKERTQLSDIWEEDNYQFIFHSGTGRPYWPQTATGRWIKIKKKYYIKNIRLHDLRHTMVTLLMEEGESLKAIQERAGHSSSRITSDIYGHLTKKAKRSTADKFEKYDPNNFVDNFSTNRNPH</sequence>
<dbReference type="Pfam" id="PF00589">
    <property type="entry name" value="Phage_integrase"/>
    <property type="match status" value="1"/>
</dbReference>
<organism evidence="7 8">
    <name type="scientific">Halobacillus shinanisalinarum</name>
    <dbReference type="NCBI Taxonomy" id="2932258"/>
    <lineage>
        <taxon>Bacteria</taxon>
        <taxon>Bacillati</taxon>
        <taxon>Bacillota</taxon>
        <taxon>Bacilli</taxon>
        <taxon>Bacillales</taxon>
        <taxon>Bacillaceae</taxon>
        <taxon>Halobacillus</taxon>
    </lineage>
</organism>
<dbReference type="RefSeq" id="WP_244754999.1">
    <property type="nucleotide sequence ID" value="NZ_CP095074.1"/>
</dbReference>
<keyword evidence="8" id="KW-1185">Reference proteome</keyword>
<keyword evidence="1" id="KW-0229">DNA integration</keyword>
<dbReference type="Pfam" id="PF14659">
    <property type="entry name" value="Phage_int_SAM_3"/>
    <property type="match status" value="1"/>
</dbReference>
<dbReference type="PANTHER" id="PTHR30349">
    <property type="entry name" value="PHAGE INTEGRASE-RELATED"/>
    <property type="match status" value="1"/>
</dbReference>
<evidence type="ECO:0000256" key="1">
    <source>
        <dbReference type="ARBA" id="ARBA00022908"/>
    </source>
</evidence>
<dbReference type="Proteomes" id="UP000831880">
    <property type="component" value="Chromosome"/>
</dbReference>
<dbReference type="InterPro" id="IPR011010">
    <property type="entry name" value="DNA_brk_join_enz"/>
</dbReference>
<dbReference type="InterPro" id="IPR010998">
    <property type="entry name" value="Integrase_recombinase_N"/>
</dbReference>
<dbReference type="PROSITE" id="PS51900">
    <property type="entry name" value="CB"/>
    <property type="match status" value="1"/>
</dbReference>
<dbReference type="InterPro" id="IPR013762">
    <property type="entry name" value="Integrase-like_cat_sf"/>
</dbReference>
<protein>
    <submittedName>
        <fullName evidence="7">Site-specific integrase</fullName>
    </submittedName>
</protein>
<reference evidence="7 8" key="1">
    <citation type="submission" date="2022-04" db="EMBL/GenBank/DDBJ databases">
        <title>Halobacillus sp. isolated from saltern.</title>
        <authorList>
            <person name="Won M."/>
            <person name="Lee C.-M."/>
            <person name="Woen H.-Y."/>
            <person name="Kwon S.-W."/>
        </authorList>
    </citation>
    <scope>NUCLEOTIDE SEQUENCE [LARGE SCALE GENOMIC DNA]</scope>
    <source>
        <strain evidence="7 8">SSTM10-2</strain>
    </source>
</reference>
<dbReference type="PROSITE" id="PS51898">
    <property type="entry name" value="TYR_RECOMBINASE"/>
    <property type="match status" value="1"/>
</dbReference>
<evidence type="ECO:0000256" key="4">
    <source>
        <dbReference type="PROSITE-ProRule" id="PRU01248"/>
    </source>
</evidence>
<accession>A0ABY4H4B8</accession>
<feature type="domain" description="Tyr recombinase" evidence="5">
    <location>
        <begin position="185"/>
        <end position="387"/>
    </location>
</feature>
<name>A0ABY4H4B8_9BACI</name>
<evidence type="ECO:0000313" key="8">
    <source>
        <dbReference type="Proteomes" id="UP000831880"/>
    </source>
</evidence>
<keyword evidence="3" id="KW-0233">DNA recombination</keyword>
<evidence type="ECO:0000313" key="7">
    <source>
        <dbReference type="EMBL" id="UOQ95146.1"/>
    </source>
</evidence>
<dbReference type="SUPFAM" id="SSF56349">
    <property type="entry name" value="DNA breaking-rejoining enzymes"/>
    <property type="match status" value="1"/>
</dbReference>
<dbReference type="CDD" id="cd01189">
    <property type="entry name" value="INT_ICEBs1_C_like"/>
    <property type="match status" value="1"/>
</dbReference>
<evidence type="ECO:0000256" key="2">
    <source>
        <dbReference type="ARBA" id="ARBA00023125"/>
    </source>
</evidence>
<dbReference type="InterPro" id="IPR044068">
    <property type="entry name" value="CB"/>
</dbReference>
<dbReference type="EMBL" id="CP095074">
    <property type="protein sequence ID" value="UOQ95146.1"/>
    <property type="molecule type" value="Genomic_DNA"/>
</dbReference>
<evidence type="ECO:0000256" key="3">
    <source>
        <dbReference type="ARBA" id="ARBA00023172"/>
    </source>
</evidence>
<dbReference type="Gene3D" id="1.10.150.130">
    <property type="match status" value="1"/>
</dbReference>
<keyword evidence="2 4" id="KW-0238">DNA-binding</keyword>
<dbReference type="Gene3D" id="1.10.443.10">
    <property type="entry name" value="Intergrase catalytic core"/>
    <property type="match status" value="1"/>
</dbReference>
<dbReference type="InterPro" id="IPR002104">
    <property type="entry name" value="Integrase_catalytic"/>
</dbReference>
<evidence type="ECO:0000259" key="5">
    <source>
        <dbReference type="PROSITE" id="PS51898"/>
    </source>
</evidence>
<gene>
    <name evidence="7" type="ORF">MUO14_09575</name>
</gene>
<dbReference type="InterPro" id="IPR050090">
    <property type="entry name" value="Tyrosine_recombinase_XerCD"/>
</dbReference>
<dbReference type="InterPro" id="IPR004107">
    <property type="entry name" value="Integrase_SAM-like_N"/>
</dbReference>
<proteinExistence type="predicted"/>